<dbReference type="PROSITE" id="PS50935">
    <property type="entry name" value="SSB"/>
    <property type="match status" value="1"/>
</dbReference>
<proteinExistence type="inferred from homology"/>
<dbReference type="Gene3D" id="2.40.50.140">
    <property type="entry name" value="Nucleic acid-binding proteins"/>
    <property type="match status" value="1"/>
</dbReference>
<evidence type="ECO:0000256" key="1">
    <source>
        <dbReference type="ARBA" id="ARBA00023125"/>
    </source>
</evidence>
<dbReference type="EMBL" id="FZOC01000001">
    <property type="protein sequence ID" value="SNR63144.1"/>
    <property type="molecule type" value="Genomic_DNA"/>
</dbReference>
<dbReference type="CDD" id="cd04496">
    <property type="entry name" value="SSB_OBF"/>
    <property type="match status" value="1"/>
</dbReference>
<keyword evidence="1 2" id="KW-0238">DNA-binding</keyword>
<name>A0A238XXT7_9BACT</name>
<dbReference type="GO" id="GO:0006260">
    <property type="term" value="P:DNA replication"/>
    <property type="evidence" value="ECO:0007669"/>
    <property type="project" value="InterPro"/>
</dbReference>
<comment type="caution">
    <text evidence="2">Lacks conserved residue(s) required for the propagation of feature annotation.</text>
</comment>
<evidence type="ECO:0000256" key="4">
    <source>
        <dbReference type="SAM" id="MobiDB-lite"/>
    </source>
</evidence>
<reference evidence="5 6" key="1">
    <citation type="submission" date="2017-06" db="EMBL/GenBank/DDBJ databases">
        <authorList>
            <person name="Kim H.J."/>
            <person name="Triplett B.A."/>
        </authorList>
    </citation>
    <scope>NUCLEOTIDE SEQUENCE [LARGE SCALE GENOMIC DNA]</scope>
    <source>
        <strain evidence="5 6">DSM 13116</strain>
    </source>
</reference>
<dbReference type="Pfam" id="PF00436">
    <property type="entry name" value="SSB"/>
    <property type="match status" value="1"/>
</dbReference>
<dbReference type="AlphaFoldDB" id="A0A238XXT7"/>
<evidence type="ECO:0000256" key="2">
    <source>
        <dbReference type="HAMAP-Rule" id="MF_00984"/>
    </source>
</evidence>
<organism evidence="5 6">
    <name type="scientific">Humidesulfovibrio mexicanus</name>
    <dbReference type="NCBI Taxonomy" id="147047"/>
    <lineage>
        <taxon>Bacteria</taxon>
        <taxon>Pseudomonadati</taxon>
        <taxon>Thermodesulfobacteriota</taxon>
        <taxon>Desulfovibrionia</taxon>
        <taxon>Desulfovibrionales</taxon>
        <taxon>Desulfovibrionaceae</taxon>
        <taxon>Humidesulfovibrio</taxon>
    </lineage>
</organism>
<accession>A0A238XXT7</accession>
<evidence type="ECO:0000256" key="3">
    <source>
        <dbReference type="PIRNR" id="PIRNR002070"/>
    </source>
</evidence>
<dbReference type="NCBIfam" id="TIGR00621">
    <property type="entry name" value="ssb"/>
    <property type="match status" value="1"/>
</dbReference>
<dbReference type="OrthoDB" id="9809878at2"/>
<gene>
    <name evidence="5" type="ORF">SAMN04488503_0482</name>
</gene>
<dbReference type="InterPro" id="IPR000424">
    <property type="entry name" value="Primosome_PriB/ssb"/>
</dbReference>
<dbReference type="PIRSF" id="PIRSF002070">
    <property type="entry name" value="SSB"/>
    <property type="match status" value="1"/>
</dbReference>
<dbReference type="InterPro" id="IPR012340">
    <property type="entry name" value="NA-bd_OB-fold"/>
</dbReference>
<feature type="region of interest" description="Disordered" evidence="4">
    <location>
        <begin position="86"/>
        <end position="171"/>
    </location>
</feature>
<dbReference type="SUPFAM" id="SSF50249">
    <property type="entry name" value="Nucleic acid-binding proteins"/>
    <property type="match status" value="1"/>
</dbReference>
<dbReference type="HAMAP" id="MF_00984">
    <property type="entry name" value="SSB"/>
    <property type="match status" value="1"/>
</dbReference>
<comment type="subunit">
    <text evidence="2">Homotetramer.</text>
</comment>
<dbReference type="GO" id="GO:0003697">
    <property type="term" value="F:single-stranded DNA binding"/>
    <property type="evidence" value="ECO:0007669"/>
    <property type="project" value="UniProtKB-UniRule"/>
</dbReference>
<protein>
    <recommendedName>
        <fullName evidence="2 3">Single-stranded DNA-binding protein</fullName>
        <shortName evidence="2">SSB</shortName>
    </recommendedName>
</protein>
<dbReference type="Proteomes" id="UP000198324">
    <property type="component" value="Unassembled WGS sequence"/>
</dbReference>
<evidence type="ECO:0000313" key="5">
    <source>
        <dbReference type="EMBL" id="SNR63144.1"/>
    </source>
</evidence>
<dbReference type="InterPro" id="IPR011344">
    <property type="entry name" value="ssDNA-bd"/>
</dbReference>
<feature type="compositionally biased region" description="Low complexity" evidence="4">
    <location>
        <begin position="121"/>
        <end position="148"/>
    </location>
</feature>
<dbReference type="PANTHER" id="PTHR10302">
    <property type="entry name" value="SINGLE-STRANDED DNA-BINDING PROTEIN"/>
    <property type="match status" value="1"/>
</dbReference>
<keyword evidence="6" id="KW-1185">Reference proteome</keyword>
<evidence type="ECO:0000313" key="6">
    <source>
        <dbReference type="Proteomes" id="UP000198324"/>
    </source>
</evidence>
<dbReference type="PANTHER" id="PTHR10302:SF27">
    <property type="entry name" value="SINGLE-STRANDED DNA-BINDING PROTEIN"/>
    <property type="match status" value="1"/>
</dbReference>
<dbReference type="RefSeq" id="WP_089271340.1">
    <property type="nucleotide sequence ID" value="NZ_FZOC01000001.1"/>
</dbReference>
<sequence length="171" mass="18564">MAGSLNKVILVGHLGQDPKISYTQSGQPVANLRMATSERFKDKSGQWTDRTEWHTVVAWGKDAEFCGNYLGKGALVMIEGRLQTRKWQDKDGQDRYSTEVVANRVQSLGSRAQGEGGGPSGLRPQGGMQPQGGQNAQRGGQQQRNAQPYPDDEDLGPAFPSEASGMDDVPF</sequence>
<dbReference type="GO" id="GO:0009295">
    <property type="term" value="C:nucleoid"/>
    <property type="evidence" value="ECO:0007669"/>
    <property type="project" value="TreeGrafter"/>
</dbReference>
<feature type="compositionally biased region" description="Basic and acidic residues" evidence="4">
    <location>
        <begin position="86"/>
        <end position="97"/>
    </location>
</feature>